<evidence type="ECO:0000313" key="1">
    <source>
        <dbReference type="EnsemblPlants" id="Kaladp0015s0191.1.v1.1.CDS.1"/>
    </source>
</evidence>
<organism evidence="1 2">
    <name type="scientific">Kalanchoe fedtschenkoi</name>
    <name type="common">Lavender scallops</name>
    <name type="synonym">South American air plant</name>
    <dbReference type="NCBI Taxonomy" id="63787"/>
    <lineage>
        <taxon>Eukaryota</taxon>
        <taxon>Viridiplantae</taxon>
        <taxon>Streptophyta</taxon>
        <taxon>Embryophyta</taxon>
        <taxon>Tracheophyta</taxon>
        <taxon>Spermatophyta</taxon>
        <taxon>Magnoliopsida</taxon>
        <taxon>eudicotyledons</taxon>
        <taxon>Gunneridae</taxon>
        <taxon>Pentapetalae</taxon>
        <taxon>Saxifragales</taxon>
        <taxon>Crassulaceae</taxon>
        <taxon>Kalanchoe</taxon>
    </lineage>
</organism>
<dbReference type="EnsemblPlants" id="Kaladp0015s0191.1.v1.1">
    <property type="protein sequence ID" value="Kaladp0015s0191.1.v1.1.CDS.1"/>
    <property type="gene ID" value="Kaladp0015s0191.v1.1"/>
</dbReference>
<name>A0A7N0SZR2_KALFE</name>
<evidence type="ECO:0000313" key="2">
    <source>
        <dbReference type="Proteomes" id="UP000594263"/>
    </source>
</evidence>
<proteinExistence type="predicted"/>
<dbReference type="Proteomes" id="UP000594263">
    <property type="component" value="Unplaced"/>
</dbReference>
<protein>
    <submittedName>
        <fullName evidence="1">Uncharacterized protein</fullName>
    </submittedName>
</protein>
<reference evidence="1" key="1">
    <citation type="submission" date="2021-01" db="UniProtKB">
        <authorList>
            <consortium name="EnsemblPlants"/>
        </authorList>
    </citation>
    <scope>IDENTIFICATION</scope>
</reference>
<accession>A0A7N0SZR2</accession>
<keyword evidence="2" id="KW-1185">Reference proteome</keyword>
<dbReference type="Gramene" id="Kaladp0015s0191.1.v1.1">
    <property type="protein sequence ID" value="Kaladp0015s0191.1.v1.1.CDS.1"/>
    <property type="gene ID" value="Kaladp0015s0191.v1.1"/>
</dbReference>
<dbReference type="AlphaFoldDB" id="A0A7N0SZR2"/>
<sequence length="74" mass="8683">MRVSLITSLIRFNQMAFISNFVIHFIPAARLQHVVCNCVYLHNLITRLSPNNVLLPSFFKGRNVRKWRDLKGTR</sequence>